<evidence type="ECO:0000256" key="12">
    <source>
        <dbReference type="SAM" id="MobiDB-lite"/>
    </source>
</evidence>
<feature type="compositionally biased region" description="Basic and acidic residues" evidence="12">
    <location>
        <begin position="61"/>
        <end position="70"/>
    </location>
</feature>
<keyword evidence="7" id="KW-0863">Zinc-finger</keyword>
<dbReference type="SMART" id="SM01280">
    <property type="entry name" value="Mcm10"/>
    <property type="match status" value="1"/>
</dbReference>
<keyword evidence="9" id="KW-0175">Coiled coil</keyword>
<proteinExistence type="inferred from homology"/>
<keyword evidence="5" id="KW-0479">Metal-binding</keyword>
<dbReference type="Proteomes" id="UP000515156">
    <property type="component" value="Chromosome 10"/>
</dbReference>
<dbReference type="InterPro" id="IPR015408">
    <property type="entry name" value="Znf_Mcm10/DnaG"/>
</dbReference>
<reference evidence="15" key="1">
    <citation type="submission" date="2025-08" db="UniProtKB">
        <authorList>
            <consortium name="RefSeq"/>
        </authorList>
    </citation>
    <scope>IDENTIFICATION</scope>
</reference>
<evidence type="ECO:0000313" key="15">
    <source>
        <dbReference type="RefSeq" id="XP_030072183.1"/>
    </source>
</evidence>
<keyword evidence="8" id="KW-0862">Zinc</keyword>
<keyword evidence="6" id="KW-0227">DNA damage</keyword>
<dbReference type="KEGG" id="muo:115478750"/>
<gene>
    <name evidence="15" type="primary">LOC115478750</name>
</gene>
<comment type="similarity">
    <text evidence="2">Belongs to the MCM10 family.</text>
</comment>
<dbReference type="PANTHER" id="PTHR13454:SF11">
    <property type="entry name" value="PROTEIN MCM10 HOMOLOG"/>
    <property type="match status" value="1"/>
</dbReference>
<evidence type="ECO:0000256" key="7">
    <source>
        <dbReference type="ARBA" id="ARBA00022771"/>
    </source>
</evidence>
<dbReference type="InterPro" id="IPR015411">
    <property type="entry name" value="Rep_factor_Mcm10_C"/>
</dbReference>
<dbReference type="PANTHER" id="PTHR13454">
    <property type="entry name" value="PROTEIN MCM10 HOMOLOG"/>
    <property type="match status" value="1"/>
</dbReference>
<dbReference type="InterPro" id="IPR012340">
    <property type="entry name" value="NA-bd_OB-fold"/>
</dbReference>
<evidence type="ECO:0000256" key="10">
    <source>
        <dbReference type="ARBA" id="ARBA00023125"/>
    </source>
</evidence>
<evidence type="ECO:0000256" key="4">
    <source>
        <dbReference type="ARBA" id="ARBA00022705"/>
    </source>
</evidence>
<evidence type="ECO:0000256" key="8">
    <source>
        <dbReference type="ARBA" id="ARBA00022833"/>
    </source>
</evidence>
<dbReference type="GO" id="GO:0003697">
    <property type="term" value="F:single-stranded DNA binding"/>
    <property type="evidence" value="ECO:0007669"/>
    <property type="project" value="InterPro"/>
</dbReference>
<evidence type="ECO:0000256" key="11">
    <source>
        <dbReference type="ARBA" id="ARBA00023242"/>
    </source>
</evidence>
<dbReference type="Pfam" id="PF22379">
    <property type="entry name" value="OB_MCM10"/>
    <property type="match status" value="1"/>
</dbReference>
<feature type="region of interest" description="Disordered" evidence="12">
    <location>
        <begin position="189"/>
        <end position="210"/>
    </location>
</feature>
<evidence type="ECO:0000256" key="5">
    <source>
        <dbReference type="ARBA" id="ARBA00022723"/>
    </source>
</evidence>
<name>A0A6P7Z447_9AMPH</name>
<dbReference type="Gene3D" id="1.20.5.420">
    <property type="entry name" value="Immunoglobulin FC, subunit C"/>
    <property type="match status" value="1"/>
</dbReference>
<protein>
    <recommendedName>
        <fullName evidence="3">Protein MCM10 homolog</fullName>
    </recommendedName>
</protein>
<dbReference type="InterPro" id="IPR056791">
    <property type="entry name" value="Znf_Mcm10_C"/>
</dbReference>
<keyword evidence="14" id="KW-1185">Reference proteome</keyword>
<dbReference type="AlphaFoldDB" id="A0A6P7Z447"/>
<keyword evidence="4" id="KW-0235">DNA replication</keyword>
<dbReference type="GO" id="GO:0008270">
    <property type="term" value="F:zinc ion binding"/>
    <property type="evidence" value="ECO:0007669"/>
    <property type="project" value="UniProtKB-KW"/>
</dbReference>
<dbReference type="Pfam" id="PF09329">
    <property type="entry name" value="zf-primase"/>
    <property type="match status" value="1"/>
</dbReference>
<dbReference type="Gene3D" id="2.40.50.140">
    <property type="entry name" value="Nucleic acid-binding proteins"/>
    <property type="match status" value="1"/>
</dbReference>
<feature type="region of interest" description="Disordered" evidence="12">
    <location>
        <begin position="589"/>
        <end position="619"/>
    </location>
</feature>
<dbReference type="GeneID" id="115478750"/>
<evidence type="ECO:0000256" key="6">
    <source>
        <dbReference type="ARBA" id="ARBA00022763"/>
    </source>
</evidence>
<evidence type="ECO:0000256" key="1">
    <source>
        <dbReference type="ARBA" id="ARBA00004123"/>
    </source>
</evidence>
<evidence type="ECO:0000313" key="14">
    <source>
        <dbReference type="Proteomes" id="UP000515156"/>
    </source>
</evidence>
<evidence type="ECO:0000256" key="2">
    <source>
        <dbReference type="ARBA" id="ARBA00009679"/>
    </source>
</evidence>
<dbReference type="InterPro" id="IPR040184">
    <property type="entry name" value="Mcm10"/>
</dbReference>
<evidence type="ECO:0000259" key="13">
    <source>
        <dbReference type="SMART" id="SM01280"/>
    </source>
</evidence>
<dbReference type="FunCoup" id="A0A6P7Z447">
    <property type="interactions" value="2768"/>
</dbReference>
<sequence>MADMDDVELLASLLEESRSAAENCLGGCGEPAEEAVELDEFDELFDADEEGSYTDEIPVSEEEKGVKDDVALLFGDVEDLEEEEEEGDTVTHSNHSNMKQSPDLSQEKTQQDLEAELQRMQGQMRKLQEQLQQTVLGHPASTPQPNVLPPTKSKGPAAVSRSPLRDRTSRTLQESPCFAAQLTSSVLQNQKQEVKKTPLPASGSKSPSQRSVAALLANGFPARAGAGSGGNSAVFSVKHQQIPVEKFSGLRLRKPRVSSVEMEKKMSGRKLIRLSQLRDRLATEKLEDTDWVTFGVIVKKITPQSSNSGKTFSIWYLNDLRNLDRCVSLFLFGDVHKEHWKTEQGTVLGLLNATPMKPKDGSQEVCLSIDHPQKILIMGEALDMGNCKARKKNGDPCTQIVNLGDCEYCQFHVRAQYKKLSAKRADLQSSYSSRAPKRNSLKARLCQEGFHYGGVSSMAYAASLGAAAPKKAVQTTLTNLVVRGAEAAALLTKQKIAAGSRRDLQCSEEFKGLMELPTPGALNLKKHLTKSTAPGAVGKSGPAFQSISASVLLKQQKQQMLDARRKRTEEIQRRFLQSQENVEFTGLSALGQPVPQSPRPGAEFPKGQEVSAPQTPKLGRGFSNDEDVLFYDSSLPPALKLSNSEEAKKLLAVDKLRLKGQILAKMDPNSIKRKRASPFDTLKVGQIVEKNILAPQVQDEQTPVVKKRREQLAYLQSVEFQELLNAKSKHVDVLKEAEAEMHERYFEPLVIKEQMEEKMRNIREQKCRAVTCKTCNYTHFKPLETCVSENHDFHWHDAVKRFFKCPCGNRTISLDRLPRKHCSTCGLYKWHRDGMLKERTGPKIGGETLLPRGEEHSKFLNSLK</sequence>
<dbReference type="Pfam" id="PF24863">
    <property type="entry name" value="zf-CCCH_Mcm10"/>
    <property type="match status" value="1"/>
</dbReference>
<feature type="domain" description="Replication factor Mcm10 C-terminal" evidence="13">
    <location>
        <begin position="514"/>
        <end position="862"/>
    </location>
</feature>
<keyword evidence="10" id="KW-0238">DNA-binding</keyword>
<dbReference type="GO" id="GO:0003688">
    <property type="term" value="F:DNA replication origin binding"/>
    <property type="evidence" value="ECO:0007669"/>
    <property type="project" value="TreeGrafter"/>
</dbReference>
<dbReference type="FunFam" id="2.40.50.140:FF:000167">
    <property type="entry name" value="Minichromosome maintenance 10 replication initiation factor"/>
    <property type="match status" value="1"/>
</dbReference>
<dbReference type="RefSeq" id="XP_030072183.1">
    <property type="nucleotide sequence ID" value="XM_030216323.1"/>
</dbReference>
<organism evidence="14 15">
    <name type="scientific">Microcaecilia unicolor</name>
    <dbReference type="NCBI Taxonomy" id="1415580"/>
    <lineage>
        <taxon>Eukaryota</taxon>
        <taxon>Metazoa</taxon>
        <taxon>Chordata</taxon>
        <taxon>Craniata</taxon>
        <taxon>Vertebrata</taxon>
        <taxon>Euteleostomi</taxon>
        <taxon>Amphibia</taxon>
        <taxon>Gymnophiona</taxon>
        <taxon>Siphonopidae</taxon>
        <taxon>Microcaecilia</taxon>
    </lineage>
</organism>
<comment type="subcellular location">
    <subcellularLocation>
        <location evidence="1">Nucleus</location>
    </subcellularLocation>
</comment>
<dbReference type="InParanoid" id="A0A6P7Z447"/>
<dbReference type="GO" id="GO:0006974">
    <property type="term" value="P:DNA damage response"/>
    <property type="evidence" value="ECO:0007669"/>
    <property type="project" value="UniProtKB-KW"/>
</dbReference>
<feature type="compositionally biased region" description="Polar residues" evidence="12">
    <location>
        <begin position="90"/>
        <end position="104"/>
    </location>
</feature>
<dbReference type="GO" id="GO:0006270">
    <property type="term" value="P:DNA replication initiation"/>
    <property type="evidence" value="ECO:0007669"/>
    <property type="project" value="InterPro"/>
</dbReference>
<dbReference type="GO" id="GO:0043596">
    <property type="term" value="C:nuclear replication fork"/>
    <property type="evidence" value="ECO:0007669"/>
    <property type="project" value="TreeGrafter"/>
</dbReference>
<feature type="region of interest" description="Disordered" evidence="12">
    <location>
        <begin position="48"/>
        <end position="171"/>
    </location>
</feature>
<feature type="compositionally biased region" description="Acidic residues" evidence="12">
    <location>
        <begin position="76"/>
        <end position="88"/>
    </location>
</feature>
<evidence type="ECO:0000256" key="9">
    <source>
        <dbReference type="ARBA" id="ARBA00023054"/>
    </source>
</evidence>
<accession>A0A6P7Z447</accession>
<dbReference type="InterPro" id="IPR055065">
    <property type="entry name" value="OB_MCM10"/>
</dbReference>
<evidence type="ECO:0000256" key="3">
    <source>
        <dbReference type="ARBA" id="ARBA00017770"/>
    </source>
</evidence>
<feature type="compositionally biased region" description="Polar residues" evidence="12">
    <location>
        <begin position="129"/>
        <end position="145"/>
    </location>
</feature>
<dbReference type="Pfam" id="PF09332">
    <property type="entry name" value="Mcm10"/>
    <property type="match status" value="1"/>
</dbReference>
<dbReference type="OrthoDB" id="273123at2759"/>
<keyword evidence="11" id="KW-0539">Nucleus</keyword>